<dbReference type="Pfam" id="PF00725">
    <property type="entry name" value="3HCDH"/>
    <property type="match status" value="1"/>
</dbReference>
<protein>
    <submittedName>
        <fullName evidence="6">3-hydroxyacyl-CoA dehydrogenase family protein</fullName>
    </submittedName>
</protein>
<evidence type="ECO:0000256" key="1">
    <source>
        <dbReference type="ARBA" id="ARBA00009463"/>
    </source>
</evidence>
<dbReference type="Gene3D" id="3.40.50.720">
    <property type="entry name" value="NAD(P)-binding Rossmann-like Domain"/>
    <property type="match status" value="1"/>
</dbReference>
<dbReference type="Pfam" id="PF02737">
    <property type="entry name" value="3HCDH_N"/>
    <property type="match status" value="1"/>
</dbReference>
<dbReference type="AlphaFoldDB" id="A0A9E8N5G1"/>
<dbReference type="EMBL" id="CP112998">
    <property type="protein sequence ID" value="WAC10165.1"/>
    <property type="molecule type" value="Genomic_DNA"/>
</dbReference>
<keyword evidence="2" id="KW-0560">Oxidoreductase</keyword>
<keyword evidence="7" id="KW-1185">Reference proteome</keyword>
<dbReference type="KEGG" id="dpf:ON006_20680"/>
<evidence type="ECO:0000313" key="6">
    <source>
        <dbReference type="EMBL" id="WAC10165.1"/>
    </source>
</evidence>
<dbReference type="PANTHER" id="PTHR48075:SF5">
    <property type="entry name" value="3-HYDROXYBUTYRYL-COA DEHYDROGENASE"/>
    <property type="match status" value="1"/>
</dbReference>
<dbReference type="Proteomes" id="UP001164653">
    <property type="component" value="Chromosome"/>
</dbReference>
<name>A0A9E8N5G1_9BACT</name>
<evidence type="ECO:0000313" key="7">
    <source>
        <dbReference type="Proteomes" id="UP001164653"/>
    </source>
</evidence>
<evidence type="ECO:0000259" key="4">
    <source>
        <dbReference type="Pfam" id="PF00725"/>
    </source>
</evidence>
<dbReference type="InterPro" id="IPR022694">
    <property type="entry name" value="3-OHacyl-CoA_DH"/>
</dbReference>
<evidence type="ECO:0000256" key="2">
    <source>
        <dbReference type="ARBA" id="ARBA00023002"/>
    </source>
</evidence>
<feature type="domain" description="3-hydroxyacyl-CoA dehydrogenase NAD binding" evidence="5">
    <location>
        <begin position="7"/>
        <end position="183"/>
    </location>
</feature>
<comment type="similarity">
    <text evidence="1">Belongs to the 3-hydroxyacyl-CoA dehydrogenase family.</text>
</comment>
<dbReference type="RefSeq" id="WP_244823759.1">
    <property type="nucleotide sequence ID" value="NZ_CP112998.1"/>
</dbReference>
<dbReference type="GO" id="GO:0016616">
    <property type="term" value="F:oxidoreductase activity, acting on the CH-OH group of donors, NAD or NADP as acceptor"/>
    <property type="evidence" value="ECO:0007669"/>
    <property type="project" value="InterPro"/>
</dbReference>
<feature type="domain" description="3-hydroxyacyl-CoA dehydrogenase C-terminal" evidence="4">
    <location>
        <begin position="187"/>
        <end position="285"/>
    </location>
</feature>
<evidence type="ECO:0000259" key="5">
    <source>
        <dbReference type="Pfam" id="PF02737"/>
    </source>
</evidence>
<accession>A0A9E8N5G1</accession>
<dbReference type="SUPFAM" id="SSF51735">
    <property type="entry name" value="NAD(P)-binding Rossmann-fold domains"/>
    <property type="match status" value="1"/>
</dbReference>
<dbReference type="Gene3D" id="1.10.1040.10">
    <property type="entry name" value="N-(1-d-carboxylethyl)-l-norvaline Dehydrogenase, domain 2"/>
    <property type="match status" value="1"/>
</dbReference>
<gene>
    <name evidence="6" type="ORF">ON006_20680</name>
</gene>
<reference evidence="6" key="1">
    <citation type="submission" date="2022-11" db="EMBL/GenBank/DDBJ databases">
        <title>Dyadobacter pollutisoli sp. nov., isolated from plastic dumped soil.</title>
        <authorList>
            <person name="Kim J.M."/>
            <person name="Kim K.R."/>
            <person name="Lee J.K."/>
            <person name="Hao L."/>
            <person name="Jeon C.O."/>
        </authorList>
    </citation>
    <scope>NUCLEOTIDE SEQUENCE</scope>
    <source>
        <strain evidence="6">U1</strain>
    </source>
</reference>
<dbReference type="InterPro" id="IPR013328">
    <property type="entry name" value="6PGD_dom2"/>
</dbReference>
<organism evidence="6 7">
    <name type="scientific">Dyadobacter pollutisoli</name>
    <dbReference type="NCBI Taxonomy" id="2910158"/>
    <lineage>
        <taxon>Bacteria</taxon>
        <taxon>Pseudomonadati</taxon>
        <taxon>Bacteroidota</taxon>
        <taxon>Cytophagia</taxon>
        <taxon>Cytophagales</taxon>
        <taxon>Spirosomataceae</taxon>
        <taxon>Dyadobacter</taxon>
    </lineage>
</organism>
<dbReference type="InterPro" id="IPR006176">
    <property type="entry name" value="3-OHacyl-CoA_DH_NAD-bd"/>
</dbReference>
<dbReference type="GO" id="GO:0070403">
    <property type="term" value="F:NAD+ binding"/>
    <property type="evidence" value="ECO:0007669"/>
    <property type="project" value="InterPro"/>
</dbReference>
<dbReference type="SUPFAM" id="SSF48179">
    <property type="entry name" value="6-phosphogluconate dehydrogenase C-terminal domain-like"/>
    <property type="match status" value="1"/>
</dbReference>
<feature type="site" description="Important for catalytic activity" evidence="3">
    <location>
        <position position="140"/>
    </location>
</feature>
<dbReference type="GO" id="GO:0006631">
    <property type="term" value="P:fatty acid metabolic process"/>
    <property type="evidence" value="ECO:0007669"/>
    <property type="project" value="InterPro"/>
</dbReference>
<sequence length="317" mass="35335">MSAKQRIGTVGLGLMGSSIATCILAAGHEVTSLVKSMEEAKLALKRILGFLTELYEEGLLTENPENVITRITITDDVAGLAGHEIVIESITEDVEEKKRVYHLLETVLSPTAIIGSNTSAIPVSVLQNGLKHRERMLGIHWAEPAHITRFMEVICGKDSNVDYAWQIVKLAESWGKEPSLLRKDIRGFITNRIMYAMLREAFNLVENGYATVEDVDRSLRNDLGYWITFAGPFRFMDLTGIPAYLTVMKDLFPDLDNTQNAPALMEDLVASGAKGVSNAKGFYPYTHESAAAWEKLFIEFSYDIRKLAEKYPQNIGE</sequence>
<proteinExistence type="inferred from homology"/>
<dbReference type="InterPro" id="IPR006180">
    <property type="entry name" value="3-OHacyl-CoA_DH_CS"/>
</dbReference>
<dbReference type="PIRSF" id="PIRSF000105">
    <property type="entry name" value="HCDH"/>
    <property type="match status" value="1"/>
</dbReference>
<dbReference type="PANTHER" id="PTHR48075">
    <property type="entry name" value="3-HYDROXYACYL-COA DEHYDROGENASE FAMILY PROTEIN"/>
    <property type="match status" value="1"/>
</dbReference>
<dbReference type="PROSITE" id="PS00067">
    <property type="entry name" value="3HCDH"/>
    <property type="match status" value="1"/>
</dbReference>
<evidence type="ECO:0000256" key="3">
    <source>
        <dbReference type="PIRSR" id="PIRSR000105-1"/>
    </source>
</evidence>
<dbReference type="InterPro" id="IPR006108">
    <property type="entry name" value="3HC_DH_C"/>
</dbReference>
<dbReference type="InterPro" id="IPR036291">
    <property type="entry name" value="NAD(P)-bd_dom_sf"/>
</dbReference>
<dbReference type="InterPro" id="IPR008927">
    <property type="entry name" value="6-PGluconate_DH-like_C_sf"/>
</dbReference>